<dbReference type="Proteomes" id="UP000598146">
    <property type="component" value="Unassembled WGS sequence"/>
</dbReference>
<feature type="transmembrane region" description="Helical" evidence="1">
    <location>
        <begin position="286"/>
        <end position="307"/>
    </location>
</feature>
<evidence type="ECO:0000313" key="3">
    <source>
        <dbReference type="Proteomes" id="UP000598146"/>
    </source>
</evidence>
<comment type="caution">
    <text evidence="2">The sequence shown here is derived from an EMBL/GenBank/DDBJ whole genome shotgun (WGS) entry which is preliminary data.</text>
</comment>
<dbReference type="AlphaFoldDB" id="A0A931C7K2"/>
<evidence type="ECO:0000256" key="1">
    <source>
        <dbReference type="SAM" id="Phobius"/>
    </source>
</evidence>
<keyword evidence="3" id="KW-1185">Reference proteome</keyword>
<dbReference type="EMBL" id="JADQTO010000005">
    <property type="protein sequence ID" value="MBG0562416.1"/>
    <property type="molecule type" value="Genomic_DNA"/>
</dbReference>
<sequence>MNVLAAVVSVVTGSALAWFIGSRVTFGWDEVKRQRESDLAALRSFYDCYGKFFATWKAWNIYVRARGTRPDGSFPVTDDKAWALLRDAEAAEGGFESILVKLAAEYATSERDQLLLASFRQGAQSLREEMRDGRELSWKAQPTSVDRPQHPDQRLLDYRRYRAFKALSEYVALRLADGPRPRSTTSPPRDRMTLLLGLRPARATDEAAAVTALIKITQTAGIADRWYRIAEDVFHLPDARSGASAEVGRQVMTNTPTQAPPAGNGNRIVLHGRRWLRFVDRHRRSLLDWAAAVLFLLSLLILGLAFANDSVGRLTTSDLVQLGSVLLAAGGILLGIGGGRRDS</sequence>
<gene>
    <name evidence="2" type="ORF">I4J89_13175</name>
</gene>
<reference evidence="2" key="1">
    <citation type="submission" date="2020-11" db="EMBL/GenBank/DDBJ databases">
        <title>Isolation and identification of active actinomycetes.</title>
        <authorList>
            <person name="Sun X."/>
        </authorList>
    </citation>
    <scope>NUCLEOTIDE SEQUENCE</scope>
    <source>
        <strain evidence="2">NEAU-A11</strain>
    </source>
</reference>
<keyword evidence="1" id="KW-1133">Transmembrane helix</keyword>
<keyword evidence="1" id="KW-0472">Membrane</keyword>
<proteinExistence type="predicted"/>
<feature type="transmembrane region" description="Helical" evidence="1">
    <location>
        <begin position="6"/>
        <end position="26"/>
    </location>
</feature>
<keyword evidence="1" id="KW-0812">Transmembrane</keyword>
<protein>
    <submittedName>
        <fullName evidence="2">Uncharacterized protein</fullName>
    </submittedName>
</protein>
<accession>A0A931C7K2</accession>
<evidence type="ECO:0000313" key="2">
    <source>
        <dbReference type="EMBL" id="MBG0562416.1"/>
    </source>
</evidence>
<name>A0A931C7K2_9ACTN</name>
<organism evidence="2 3">
    <name type="scientific">Actinoplanes aureus</name>
    <dbReference type="NCBI Taxonomy" id="2792083"/>
    <lineage>
        <taxon>Bacteria</taxon>
        <taxon>Bacillati</taxon>
        <taxon>Actinomycetota</taxon>
        <taxon>Actinomycetes</taxon>
        <taxon>Micromonosporales</taxon>
        <taxon>Micromonosporaceae</taxon>
        <taxon>Actinoplanes</taxon>
    </lineage>
</organism>
<dbReference type="RefSeq" id="WP_196414194.1">
    <property type="nucleotide sequence ID" value="NZ_JADQTO010000005.1"/>
</dbReference>
<feature type="transmembrane region" description="Helical" evidence="1">
    <location>
        <begin position="319"/>
        <end position="339"/>
    </location>
</feature>